<dbReference type="EMBL" id="GDRN01030487">
    <property type="protein sequence ID" value="JAI67549.1"/>
    <property type="molecule type" value="Transcribed_RNA"/>
</dbReference>
<evidence type="ECO:0000256" key="1">
    <source>
        <dbReference type="ARBA" id="ARBA00004370"/>
    </source>
</evidence>
<dbReference type="PANTHER" id="PTHR10969">
    <property type="entry name" value="MICROTUBULE-ASSOCIATED PROTEINS 1A/1B LIGHT CHAIN 3-RELATED"/>
    <property type="match status" value="1"/>
</dbReference>
<keyword evidence="5" id="KW-0072">Autophagy</keyword>
<evidence type="ECO:0000256" key="4">
    <source>
        <dbReference type="ARBA" id="ARBA00023288"/>
    </source>
</evidence>
<evidence type="ECO:0000256" key="3">
    <source>
        <dbReference type="ARBA" id="ARBA00023136"/>
    </source>
</evidence>
<evidence type="ECO:0000313" key="6">
    <source>
        <dbReference type="EMBL" id="JAI67549.1"/>
    </source>
</evidence>
<evidence type="ECO:0008006" key="7">
    <source>
        <dbReference type="Google" id="ProtNLM"/>
    </source>
</evidence>
<dbReference type="InterPro" id="IPR029071">
    <property type="entry name" value="Ubiquitin-like_domsf"/>
</dbReference>
<proteinExistence type="inferred from homology"/>
<comment type="subcellular location">
    <subcellularLocation>
        <location evidence="1">Membrane</location>
    </subcellularLocation>
</comment>
<evidence type="ECO:0000256" key="5">
    <source>
        <dbReference type="RuleBase" id="RU004384"/>
    </source>
</evidence>
<dbReference type="AlphaFoldDB" id="A0A0P4WFQ9"/>
<dbReference type="SUPFAM" id="SSF54236">
    <property type="entry name" value="Ubiquitin-like"/>
    <property type="match status" value="1"/>
</dbReference>
<dbReference type="Gene3D" id="3.10.20.90">
    <property type="entry name" value="Phosphatidylinositol 3-kinase Catalytic Subunit, Chain A, domain 1"/>
    <property type="match status" value="1"/>
</dbReference>
<sequence length="121" mass="13889">MKGYSRRWEFSDQHTVEERKGLARRMKRHQPGNVPVVLGRAAQCRVGTYQELRVSAPGHMSLAQLHLALRTRIEVNPRHSIIFFIGNTLAPVTCTLASLYHNHANTDHFLYVTFCEENFQG</sequence>
<reference evidence="6" key="1">
    <citation type="submission" date="2015-09" db="EMBL/GenBank/DDBJ databases">
        <title>Scylla olivacea transcriptome.</title>
        <authorList>
            <person name="Ikhwanuddin M."/>
        </authorList>
    </citation>
    <scope>NUCLEOTIDE SEQUENCE</scope>
</reference>
<dbReference type="Pfam" id="PF02991">
    <property type="entry name" value="ATG8"/>
    <property type="match status" value="1"/>
</dbReference>
<evidence type="ECO:0000256" key="2">
    <source>
        <dbReference type="ARBA" id="ARBA00007293"/>
    </source>
</evidence>
<name>A0A0P4WFQ9_SCYOL</name>
<dbReference type="InterPro" id="IPR004241">
    <property type="entry name" value="Atg8-like"/>
</dbReference>
<accession>A0A0P4WFQ9</accession>
<keyword evidence="3" id="KW-0472">Membrane</keyword>
<comment type="similarity">
    <text evidence="2 5">Belongs to the ATG8 family.</text>
</comment>
<organism evidence="6">
    <name type="scientific">Scylla olivacea</name>
    <name type="common">Orange mud crab</name>
    <name type="synonym">Cancer olivacea</name>
    <dbReference type="NCBI Taxonomy" id="85551"/>
    <lineage>
        <taxon>Eukaryota</taxon>
        <taxon>Metazoa</taxon>
        <taxon>Ecdysozoa</taxon>
        <taxon>Arthropoda</taxon>
        <taxon>Crustacea</taxon>
        <taxon>Multicrustacea</taxon>
        <taxon>Malacostraca</taxon>
        <taxon>Eumalacostraca</taxon>
        <taxon>Eucarida</taxon>
        <taxon>Decapoda</taxon>
        <taxon>Pleocyemata</taxon>
        <taxon>Brachyura</taxon>
        <taxon>Eubrachyura</taxon>
        <taxon>Portunoidea</taxon>
        <taxon>Portunidae</taxon>
        <taxon>Portuninae</taxon>
        <taxon>Scylla</taxon>
    </lineage>
</organism>
<protein>
    <recommendedName>
        <fullName evidence="7">Autophagy-related protein</fullName>
    </recommendedName>
</protein>
<dbReference type="GO" id="GO:0006914">
    <property type="term" value="P:autophagy"/>
    <property type="evidence" value="ECO:0007669"/>
    <property type="project" value="UniProtKB-KW"/>
</dbReference>
<keyword evidence="4" id="KW-0449">Lipoprotein</keyword>
<dbReference type="GO" id="GO:0016020">
    <property type="term" value="C:membrane"/>
    <property type="evidence" value="ECO:0007669"/>
    <property type="project" value="UniProtKB-SubCell"/>
</dbReference>